<reference evidence="3" key="1">
    <citation type="submission" date="2023-03" db="EMBL/GenBank/DDBJ databases">
        <authorList>
            <person name="Julca I."/>
        </authorList>
    </citation>
    <scope>NUCLEOTIDE SEQUENCE</scope>
</reference>
<dbReference type="InterPro" id="IPR000637">
    <property type="entry name" value="HMGI/Y_DNA-bd_CS"/>
</dbReference>
<name>A0AAV1DTB9_OLDCO</name>
<protein>
    <submittedName>
        <fullName evidence="3">OLC1v1011316C1</fullName>
    </submittedName>
</protein>
<dbReference type="PANTHER" id="PTHR32002">
    <property type="entry name" value="PROTEIN NLP8"/>
    <property type="match status" value="1"/>
</dbReference>
<comment type="subcellular location">
    <subcellularLocation>
        <location evidence="1">Nucleus</location>
    </subcellularLocation>
</comment>
<proteinExistence type="predicted"/>
<dbReference type="EMBL" id="OX459123">
    <property type="protein sequence ID" value="CAI9111165.1"/>
    <property type="molecule type" value="Genomic_DNA"/>
</dbReference>
<sequence>MTSVPGGVVEVAVERRGRGRPRKVAVPMTSVPGGDVEVAVERRDRGRTRKAASLASVYSNPPFYCNPPPETSQPLPGTAIKPNPFHHNLILCQRKEKSSLFFTQTFRKEEDGLIQFWNPVRDKDGYTVLSLSEADRSPGLGRATTLYTGGLHRYRSHSLNQYGCRVVEDDGSPVGPFGRVLKQNFPEYCPNIECYSTQEFPLRGFAITCGIKQYWALPLYECVSCTTCVKTESLIPFNRIIRALKLIGLGCPYLFPRKSYDVS</sequence>
<dbReference type="PANTHER" id="PTHR32002:SF35">
    <property type="entry name" value="PROTEIN NLP6"/>
    <property type="match status" value="1"/>
</dbReference>
<keyword evidence="4" id="KW-1185">Reference proteome</keyword>
<dbReference type="GO" id="GO:0005634">
    <property type="term" value="C:nucleus"/>
    <property type="evidence" value="ECO:0007669"/>
    <property type="project" value="UniProtKB-SubCell"/>
</dbReference>
<gene>
    <name evidence="3" type="ORF">OLC1_LOCUS18649</name>
</gene>
<dbReference type="PROSITE" id="PS00354">
    <property type="entry name" value="HMGI_Y"/>
    <property type="match status" value="1"/>
</dbReference>
<organism evidence="3 4">
    <name type="scientific">Oldenlandia corymbosa var. corymbosa</name>
    <dbReference type="NCBI Taxonomy" id="529605"/>
    <lineage>
        <taxon>Eukaryota</taxon>
        <taxon>Viridiplantae</taxon>
        <taxon>Streptophyta</taxon>
        <taxon>Embryophyta</taxon>
        <taxon>Tracheophyta</taxon>
        <taxon>Spermatophyta</taxon>
        <taxon>Magnoliopsida</taxon>
        <taxon>eudicotyledons</taxon>
        <taxon>Gunneridae</taxon>
        <taxon>Pentapetalae</taxon>
        <taxon>asterids</taxon>
        <taxon>lamiids</taxon>
        <taxon>Gentianales</taxon>
        <taxon>Rubiaceae</taxon>
        <taxon>Rubioideae</taxon>
        <taxon>Spermacoceae</taxon>
        <taxon>Hedyotis-Oldenlandia complex</taxon>
        <taxon>Oldenlandia</taxon>
    </lineage>
</organism>
<keyword evidence="2" id="KW-0539">Nucleus</keyword>
<dbReference type="Proteomes" id="UP001161247">
    <property type="component" value="Chromosome 6"/>
</dbReference>
<dbReference type="AlphaFoldDB" id="A0AAV1DTB9"/>
<evidence type="ECO:0000256" key="2">
    <source>
        <dbReference type="ARBA" id="ARBA00023242"/>
    </source>
</evidence>
<evidence type="ECO:0000313" key="4">
    <source>
        <dbReference type="Proteomes" id="UP001161247"/>
    </source>
</evidence>
<dbReference type="InterPro" id="IPR045012">
    <property type="entry name" value="NLP"/>
</dbReference>
<accession>A0AAV1DTB9</accession>
<dbReference type="GO" id="GO:0003700">
    <property type="term" value="F:DNA-binding transcription factor activity"/>
    <property type="evidence" value="ECO:0007669"/>
    <property type="project" value="InterPro"/>
</dbReference>
<evidence type="ECO:0000256" key="1">
    <source>
        <dbReference type="ARBA" id="ARBA00004123"/>
    </source>
</evidence>
<evidence type="ECO:0000313" key="3">
    <source>
        <dbReference type="EMBL" id="CAI9111165.1"/>
    </source>
</evidence>